<dbReference type="Proteomes" id="UP000187172">
    <property type="component" value="Unassembled WGS sequence"/>
</dbReference>
<dbReference type="RefSeq" id="WP_076170684.1">
    <property type="nucleotide sequence ID" value="NZ_MRTP01000003.1"/>
</dbReference>
<evidence type="ECO:0000313" key="3">
    <source>
        <dbReference type="EMBL" id="OMF54834.1"/>
    </source>
</evidence>
<gene>
    <name evidence="3" type="ORF">BK138_16615</name>
</gene>
<keyword evidence="4" id="KW-1185">Reference proteome</keyword>
<dbReference type="PANTHER" id="PTHR23526:SF2">
    <property type="entry name" value="MAJOR FACILITATOR SUPERFAMILY (MFS) PROFILE DOMAIN-CONTAINING PROTEIN"/>
    <property type="match status" value="1"/>
</dbReference>
<keyword evidence="2" id="KW-0812">Transmembrane</keyword>
<name>A0A1R1ESL1_9BACL</name>
<comment type="caution">
    <text evidence="3">The sequence shown here is derived from an EMBL/GenBank/DDBJ whole genome shotgun (WGS) entry which is preliminary data.</text>
</comment>
<evidence type="ECO:0000256" key="1">
    <source>
        <dbReference type="ARBA" id="ARBA00004651"/>
    </source>
</evidence>
<feature type="transmembrane region" description="Helical" evidence="2">
    <location>
        <begin position="45"/>
        <end position="66"/>
    </location>
</feature>
<feature type="transmembrane region" description="Helical" evidence="2">
    <location>
        <begin position="138"/>
        <end position="164"/>
    </location>
</feature>
<feature type="transmembrane region" description="Helical" evidence="2">
    <location>
        <begin position="302"/>
        <end position="321"/>
    </location>
</feature>
<dbReference type="CDD" id="cd06174">
    <property type="entry name" value="MFS"/>
    <property type="match status" value="1"/>
</dbReference>
<feature type="transmembrane region" description="Helical" evidence="2">
    <location>
        <begin position="78"/>
        <end position="97"/>
    </location>
</feature>
<accession>A0A1R1ESL1</accession>
<feature type="transmembrane region" description="Helical" evidence="2">
    <location>
        <begin position="376"/>
        <end position="398"/>
    </location>
</feature>
<protein>
    <submittedName>
        <fullName evidence="3">MFS transporter</fullName>
    </submittedName>
</protein>
<dbReference type="InterPro" id="IPR052528">
    <property type="entry name" value="Sugar_transport-like"/>
</dbReference>
<evidence type="ECO:0000256" key="2">
    <source>
        <dbReference type="SAM" id="Phobius"/>
    </source>
</evidence>
<dbReference type="InterPro" id="IPR011701">
    <property type="entry name" value="MFS"/>
</dbReference>
<reference evidence="3 4" key="1">
    <citation type="submission" date="2016-11" db="EMBL/GenBank/DDBJ databases">
        <title>Paenibacillus species isolates.</title>
        <authorList>
            <person name="Beno S.M."/>
        </authorList>
    </citation>
    <scope>NUCLEOTIDE SEQUENCE [LARGE SCALE GENOMIC DNA]</scope>
    <source>
        <strain evidence="3 4">FSL R5-0378</strain>
    </source>
</reference>
<feature type="transmembrane region" description="Helical" evidence="2">
    <location>
        <begin position="170"/>
        <end position="191"/>
    </location>
</feature>
<dbReference type="GO" id="GO:0022857">
    <property type="term" value="F:transmembrane transporter activity"/>
    <property type="evidence" value="ECO:0007669"/>
    <property type="project" value="InterPro"/>
</dbReference>
<dbReference type="AlphaFoldDB" id="A0A1R1ESL1"/>
<dbReference type="SUPFAM" id="SSF103473">
    <property type="entry name" value="MFS general substrate transporter"/>
    <property type="match status" value="1"/>
</dbReference>
<dbReference type="GO" id="GO:0005886">
    <property type="term" value="C:plasma membrane"/>
    <property type="evidence" value="ECO:0007669"/>
    <property type="project" value="UniProtKB-SubCell"/>
</dbReference>
<feature type="transmembrane region" description="Helical" evidence="2">
    <location>
        <begin position="276"/>
        <end position="296"/>
    </location>
</feature>
<dbReference type="Pfam" id="PF07690">
    <property type="entry name" value="MFS_1"/>
    <property type="match status" value="1"/>
</dbReference>
<dbReference type="STRING" id="297318.BK138_16615"/>
<feature type="transmembrane region" description="Helical" evidence="2">
    <location>
        <begin position="103"/>
        <end position="126"/>
    </location>
</feature>
<organism evidence="3 4">
    <name type="scientific">Paenibacillus rhizosphaerae</name>
    <dbReference type="NCBI Taxonomy" id="297318"/>
    <lineage>
        <taxon>Bacteria</taxon>
        <taxon>Bacillati</taxon>
        <taxon>Bacillota</taxon>
        <taxon>Bacilli</taxon>
        <taxon>Bacillales</taxon>
        <taxon>Paenibacillaceae</taxon>
        <taxon>Paenibacillus</taxon>
    </lineage>
</organism>
<evidence type="ECO:0000313" key="4">
    <source>
        <dbReference type="Proteomes" id="UP000187172"/>
    </source>
</evidence>
<dbReference type="EMBL" id="MRTP01000003">
    <property type="protein sequence ID" value="OMF54834.1"/>
    <property type="molecule type" value="Genomic_DNA"/>
</dbReference>
<feature type="transmembrane region" description="Helical" evidence="2">
    <location>
        <begin position="12"/>
        <end position="39"/>
    </location>
</feature>
<sequence>MKSKSSARLNRQTILLLAVNGLIVLSGALSGTFLNVYLWKSKQDYAMIGWFTVAQQLAVGLTFWLAGKWVKEYNKMNALRLGIGLTGLFYLLVLWVGEKAIYYIWPLGILLGIAIGLFWIAFNVVYFEVTDPENRDLFNGWVGLLGSITGIVGPWFSGLLISMLKGDRGYRIIFTTSLIIYALGVVLSFFLKKRKKGGTYAWLEPVKQLKDKGSPWRLMAPGLAAQGIREGVFAFLINLLVFVATKQESKLGQFSLITSAVSLATYWLAGKWFKPAYRSAGMLVGALLLWVVMVPLIWKVNYFTLLLLGIGTAIFMPLYILPMVSSGFDLMGTSDENVEKRVELVVLRELSLMVGRLLGTIIFIIVLSFSKDQSTITVLMLVLGASPILSWICVRRLLKPGKSART</sequence>
<keyword evidence="2" id="KW-0472">Membrane</keyword>
<proteinExistence type="predicted"/>
<comment type="subcellular location">
    <subcellularLocation>
        <location evidence="1">Cell membrane</location>
        <topology evidence="1">Multi-pass membrane protein</topology>
    </subcellularLocation>
</comment>
<keyword evidence="2" id="KW-1133">Transmembrane helix</keyword>
<dbReference type="PANTHER" id="PTHR23526">
    <property type="entry name" value="INTEGRAL MEMBRANE TRANSPORT PROTEIN-RELATED"/>
    <property type="match status" value="1"/>
</dbReference>
<feature type="transmembrane region" description="Helical" evidence="2">
    <location>
        <begin position="350"/>
        <end position="370"/>
    </location>
</feature>
<dbReference type="Gene3D" id="1.20.1250.20">
    <property type="entry name" value="MFS general substrate transporter like domains"/>
    <property type="match status" value="1"/>
</dbReference>
<dbReference type="InterPro" id="IPR036259">
    <property type="entry name" value="MFS_trans_sf"/>
</dbReference>